<keyword evidence="7" id="KW-0175">Coiled coil</keyword>
<dbReference type="Proteomes" id="UP001273166">
    <property type="component" value="Unassembled WGS sequence"/>
</dbReference>
<reference evidence="9" key="2">
    <citation type="submission" date="2023-06" db="EMBL/GenBank/DDBJ databases">
        <authorList>
            <consortium name="Lawrence Berkeley National Laboratory"/>
            <person name="Mondo S.J."/>
            <person name="Hensen N."/>
            <person name="Bonometti L."/>
            <person name="Westerberg I."/>
            <person name="Brannstrom I.O."/>
            <person name="Guillou S."/>
            <person name="Cros-Aarteil S."/>
            <person name="Calhoun S."/>
            <person name="Haridas S."/>
            <person name="Kuo A."/>
            <person name="Pangilinan J."/>
            <person name="Riley R."/>
            <person name="Labutti K."/>
            <person name="Andreopoulos B."/>
            <person name="Lipzen A."/>
            <person name="Chen C."/>
            <person name="Yanf M."/>
            <person name="Daum C."/>
            <person name="Ng V."/>
            <person name="Clum A."/>
            <person name="Steindorff A."/>
            <person name="Ohm R."/>
            <person name="Martin F."/>
            <person name="Silar P."/>
            <person name="Natvig D."/>
            <person name="Lalanne C."/>
            <person name="Gautier V."/>
            <person name="Ament-Velasquez S.L."/>
            <person name="Kruys A."/>
            <person name="Hutchinson M.I."/>
            <person name="Powell A.J."/>
            <person name="Barry K."/>
            <person name="Miller A.N."/>
            <person name="Grigoriev I.V."/>
            <person name="Debuchy R."/>
            <person name="Gladieux P."/>
            <person name="Thoren M.H."/>
            <person name="Johannesson H."/>
        </authorList>
    </citation>
    <scope>NUCLEOTIDE SEQUENCE</scope>
    <source>
        <strain evidence="9">CBS 333.67</strain>
    </source>
</reference>
<dbReference type="EMBL" id="JAUDZG010000001">
    <property type="protein sequence ID" value="KAK3310090.1"/>
    <property type="molecule type" value="Genomic_DNA"/>
</dbReference>
<dbReference type="CDD" id="cd14688">
    <property type="entry name" value="bZIP_YAP"/>
    <property type="match status" value="1"/>
</dbReference>
<evidence type="ECO:0008006" key="11">
    <source>
        <dbReference type="Google" id="ProtNLM"/>
    </source>
</evidence>
<reference evidence="9" key="1">
    <citation type="journal article" date="2023" name="Mol. Phylogenet. Evol.">
        <title>Genome-scale phylogeny and comparative genomics of the fungal order Sordariales.</title>
        <authorList>
            <person name="Hensen N."/>
            <person name="Bonometti L."/>
            <person name="Westerberg I."/>
            <person name="Brannstrom I.O."/>
            <person name="Guillou S."/>
            <person name="Cros-Aarteil S."/>
            <person name="Calhoun S."/>
            <person name="Haridas S."/>
            <person name="Kuo A."/>
            <person name="Mondo S."/>
            <person name="Pangilinan J."/>
            <person name="Riley R."/>
            <person name="LaButti K."/>
            <person name="Andreopoulos B."/>
            <person name="Lipzen A."/>
            <person name="Chen C."/>
            <person name="Yan M."/>
            <person name="Daum C."/>
            <person name="Ng V."/>
            <person name="Clum A."/>
            <person name="Steindorff A."/>
            <person name="Ohm R.A."/>
            <person name="Martin F."/>
            <person name="Silar P."/>
            <person name="Natvig D.O."/>
            <person name="Lalanne C."/>
            <person name="Gautier V."/>
            <person name="Ament-Velasquez S.L."/>
            <person name="Kruys A."/>
            <person name="Hutchinson M.I."/>
            <person name="Powell A.J."/>
            <person name="Barry K."/>
            <person name="Miller A.N."/>
            <person name="Grigoriev I.V."/>
            <person name="Debuchy R."/>
            <person name="Gladieux P."/>
            <person name="Hiltunen Thoren M."/>
            <person name="Johannesson H."/>
        </authorList>
    </citation>
    <scope>NUCLEOTIDE SEQUENCE</scope>
    <source>
        <strain evidence="9">CBS 333.67</strain>
    </source>
</reference>
<feature type="region of interest" description="Disordered" evidence="8">
    <location>
        <begin position="213"/>
        <end position="243"/>
    </location>
</feature>
<feature type="coiled-coil region" evidence="7">
    <location>
        <begin position="73"/>
        <end position="107"/>
    </location>
</feature>
<feature type="region of interest" description="Disordered" evidence="8">
    <location>
        <begin position="1"/>
        <end position="23"/>
    </location>
</feature>
<comment type="caution">
    <text evidence="9">The sequence shown here is derived from an EMBL/GenBank/DDBJ whole genome shotgun (WGS) entry which is preliminary data.</text>
</comment>
<feature type="compositionally biased region" description="Pro residues" evidence="8">
    <location>
        <begin position="287"/>
        <end position="312"/>
    </location>
</feature>
<dbReference type="PANTHER" id="PTHR40621">
    <property type="entry name" value="TRANSCRIPTION FACTOR KAPC-RELATED"/>
    <property type="match status" value="1"/>
</dbReference>
<dbReference type="InterPro" id="IPR046347">
    <property type="entry name" value="bZIP_sf"/>
</dbReference>
<evidence type="ECO:0000256" key="7">
    <source>
        <dbReference type="SAM" id="Coils"/>
    </source>
</evidence>
<dbReference type="PANTHER" id="PTHR40621:SF11">
    <property type="entry name" value="TRANSCRIPTION FACTOR KAPC-RELATED"/>
    <property type="match status" value="1"/>
</dbReference>
<sequence>MVESSASSDPDPGPNRPSFKSFWKKSKQVLGAKTIRFVDSNPTKESGPDKAQLRRAQVRRAQMQHRQRKASYVRQLEMDVARIRGMIEAAERESQVLLDENQAMRAQLRNAAATDVSLPVSLPVSIPMSPDTVASLRQELDAVTITLGFDEIMDAPAFYISSPPPPAYPCPPFPRPAAPSPAALPDLTPSETQAAINFILALEHICRDHFHPSLYHPPAPEDADDADGSAPPPQHNNPFDFFLGNDSNGHTLMATSLALRNAPAHIFKAAARTRPLPGVNLISRRPSVPPLPPPPPPPPAPSSSPPPPPPAAHPSAAADDSTGLSWKTSGLTLRSLYGLACSLNPPSLADGGEITPVQAWFELVARFGAATLMQEGVLDQLKRGFVRAVKCPHFGASMKRRDFERIVGLVIGKHGW</sequence>
<keyword evidence="3" id="KW-0805">Transcription regulation</keyword>
<evidence type="ECO:0000256" key="8">
    <source>
        <dbReference type="SAM" id="MobiDB-lite"/>
    </source>
</evidence>
<dbReference type="PRINTS" id="PR01217">
    <property type="entry name" value="PRICHEXTENSN"/>
</dbReference>
<dbReference type="Gene3D" id="1.20.5.170">
    <property type="match status" value="1"/>
</dbReference>
<protein>
    <recommendedName>
        <fullName evidence="11">BZIP domain-containing protein</fullName>
    </recommendedName>
</protein>
<dbReference type="GO" id="GO:0001228">
    <property type="term" value="F:DNA-binding transcription activator activity, RNA polymerase II-specific"/>
    <property type="evidence" value="ECO:0007669"/>
    <property type="project" value="TreeGrafter"/>
</dbReference>
<keyword evidence="5" id="KW-0804">Transcription</keyword>
<keyword evidence="6" id="KW-0539">Nucleus</keyword>
<evidence type="ECO:0000256" key="4">
    <source>
        <dbReference type="ARBA" id="ARBA00023125"/>
    </source>
</evidence>
<evidence type="ECO:0000256" key="6">
    <source>
        <dbReference type="ARBA" id="ARBA00023242"/>
    </source>
</evidence>
<gene>
    <name evidence="9" type="ORF">B0T15DRAFT_488786</name>
</gene>
<comment type="subcellular location">
    <subcellularLocation>
        <location evidence="1">Nucleus</location>
    </subcellularLocation>
</comment>
<evidence type="ECO:0000256" key="5">
    <source>
        <dbReference type="ARBA" id="ARBA00023163"/>
    </source>
</evidence>
<dbReference type="GeneID" id="87885368"/>
<name>A0AAJ0H227_9PEZI</name>
<comment type="similarity">
    <text evidence="2">Belongs to the bZIP family.</text>
</comment>
<feature type="region of interest" description="Disordered" evidence="8">
    <location>
        <begin position="279"/>
        <end position="323"/>
    </location>
</feature>
<keyword evidence="4" id="KW-0238">DNA-binding</keyword>
<dbReference type="InterPro" id="IPR050936">
    <property type="entry name" value="AP-1-like"/>
</dbReference>
<evidence type="ECO:0000256" key="2">
    <source>
        <dbReference type="ARBA" id="ARBA00007163"/>
    </source>
</evidence>
<keyword evidence="10" id="KW-1185">Reference proteome</keyword>
<dbReference type="GO" id="GO:0000976">
    <property type="term" value="F:transcription cis-regulatory region binding"/>
    <property type="evidence" value="ECO:0007669"/>
    <property type="project" value="InterPro"/>
</dbReference>
<dbReference type="GO" id="GO:0090575">
    <property type="term" value="C:RNA polymerase II transcription regulator complex"/>
    <property type="evidence" value="ECO:0007669"/>
    <property type="project" value="TreeGrafter"/>
</dbReference>
<proteinExistence type="inferred from homology"/>
<evidence type="ECO:0000313" key="10">
    <source>
        <dbReference type="Proteomes" id="UP001273166"/>
    </source>
</evidence>
<evidence type="ECO:0000256" key="3">
    <source>
        <dbReference type="ARBA" id="ARBA00023015"/>
    </source>
</evidence>
<dbReference type="SUPFAM" id="SSF57959">
    <property type="entry name" value="Leucine zipper domain"/>
    <property type="match status" value="1"/>
</dbReference>
<dbReference type="AlphaFoldDB" id="A0AAJ0H227"/>
<accession>A0AAJ0H227</accession>
<dbReference type="RefSeq" id="XP_062725870.1">
    <property type="nucleotide sequence ID" value="XM_062866539.1"/>
</dbReference>
<organism evidence="9 10">
    <name type="scientific">Chaetomium strumarium</name>
    <dbReference type="NCBI Taxonomy" id="1170767"/>
    <lineage>
        <taxon>Eukaryota</taxon>
        <taxon>Fungi</taxon>
        <taxon>Dikarya</taxon>
        <taxon>Ascomycota</taxon>
        <taxon>Pezizomycotina</taxon>
        <taxon>Sordariomycetes</taxon>
        <taxon>Sordariomycetidae</taxon>
        <taxon>Sordariales</taxon>
        <taxon>Chaetomiaceae</taxon>
        <taxon>Chaetomium</taxon>
    </lineage>
</organism>
<evidence type="ECO:0000313" key="9">
    <source>
        <dbReference type="EMBL" id="KAK3310090.1"/>
    </source>
</evidence>
<evidence type="ECO:0000256" key="1">
    <source>
        <dbReference type="ARBA" id="ARBA00004123"/>
    </source>
</evidence>